<dbReference type="InterPro" id="IPR013083">
    <property type="entry name" value="Znf_RING/FYVE/PHD"/>
</dbReference>
<evidence type="ECO:0000313" key="4">
    <source>
        <dbReference type="Proteomes" id="UP001632037"/>
    </source>
</evidence>
<dbReference type="EMBL" id="JBIMZQ010000023">
    <property type="protein sequence ID" value="KAL3664621.1"/>
    <property type="molecule type" value="Genomic_DNA"/>
</dbReference>
<dbReference type="SUPFAM" id="SSF64268">
    <property type="entry name" value="PX domain"/>
    <property type="match status" value="1"/>
</dbReference>
<keyword evidence="1" id="KW-0862">Zinc</keyword>
<dbReference type="CDD" id="cd06093">
    <property type="entry name" value="PX_domain"/>
    <property type="match status" value="1"/>
</dbReference>
<dbReference type="InterPro" id="IPR001841">
    <property type="entry name" value="Znf_RING"/>
</dbReference>
<keyword evidence="4" id="KW-1185">Reference proteome</keyword>
<dbReference type="PROSITE" id="PS50089">
    <property type="entry name" value="ZF_RING_2"/>
    <property type="match status" value="1"/>
</dbReference>
<dbReference type="Gene3D" id="3.30.1520.10">
    <property type="entry name" value="Phox-like domain"/>
    <property type="match status" value="1"/>
</dbReference>
<dbReference type="InterPro" id="IPR036871">
    <property type="entry name" value="PX_dom_sf"/>
</dbReference>
<protein>
    <recommendedName>
        <fullName evidence="2">RING-type domain-containing protein</fullName>
    </recommendedName>
</protein>
<gene>
    <name evidence="3" type="ORF">V7S43_010370</name>
</gene>
<dbReference type="GO" id="GO:0008270">
    <property type="term" value="F:zinc ion binding"/>
    <property type="evidence" value="ECO:0007669"/>
    <property type="project" value="UniProtKB-KW"/>
</dbReference>
<dbReference type="SMART" id="SM00184">
    <property type="entry name" value="RING"/>
    <property type="match status" value="1"/>
</dbReference>
<accession>A0ABD3FE98</accession>
<feature type="domain" description="RING-type" evidence="2">
    <location>
        <begin position="191"/>
        <end position="239"/>
    </location>
</feature>
<name>A0ABD3FE98_9STRA</name>
<reference evidence="3 4" key="1">
    <citation type="submission" date="2024-09" db="EMBL/GenBank/DDBJ databases">
        <title>Genome sequencing and assembly of Phytophthora oleae, isolate VK10A, causative agent of rot of olive drupes.</title>
        <authorList>
            <person name="Conti Taguali S."/>
            <person name="Riolo M."/>
            <person name="La Spada F."/>
            <person name="Cacciola S.O."/>
            <person name="Dionisio G."/>
        </authorList>
    </citation>
    <scope>NUCLEOTIDE SEQUENCE [LARGE SCALE GENOMIC DNA]</scope>
    <source>
        <strain evidence="3 4">VK10A</strain>
    </source>
</reference>
<keyword evidence="1" id="KW-0479">Metal-binding</keyword>
<evidence type="ECO:0000259" key="2">
    <source>
        <dbReference type="PROSITE" id="PS50089"/>
    </source>
</evidence>
<dbReference type="AlphaFoldDB" id="A0ABD3FE98"/>
<sequence length="275" mass="31491">MVPAEECHSLHSLRQHVSRDLPLRVSVSSTSVQAKSVVYNCTVSSASKITWIVSYRYSEFLAFRVKLEDLWTCHDSNCSGSCQALRDIVAAYFPKKWPLLFSNQVVVAARKRKLELVLTHLLRSVLLPGSAMACLHARQNLPINVFGFLRVKSDVDRRSALQICVDNYQIAVKKENRHAVTQRSDSKTVGCMICLCDVDLEHGHQQCDNSLVVLPCDHVFHRWCIFQRLMFTIHCPVCRMHVSPYAVTNYCHPTRNSEQWWLSDFGDTQLQPKRC</sequence>
<proteinExistence type="predicted"/>
<organism evidence="3 4">
    <name type="scientific">Phytophthora oleae</name>
    <dbReference type="NCBI Taxonomy" id="2107226"/>
    <lineage>
        <taxon>Eukaryota</taxon>
        <taxon>Sar</taxon>
        <taxon>Stramenopiles</taxon>
        <taxon>Oomycota</taxon>
        <taxon>Peronosporomycetes</taxon>
        <taxon>Peronosporales</taxon>
        <taxon>Peronosporaceae</taxon>
        <taxon>Phytophthora</taxon>
    </lineage>
</organism>
<dbReference type="SUPFAM" id="SSF57850">
    <property type="entry name" value="RING/U-box"/>
    <property type="match status" value="1"/>
</dbReference>
<comment type="caution">
    <text evidence="3">The sequence shown here is derived from an EMBL/GenBank/DDBJ whole genome shotgun (WGS) entry which is preliminary data.</text>
</comment>
<dbReference type="Gene3D" id="3.30.40.10">
    <property type="entry name" value="Zinc/RING finger domain, C3HC4 (zinc finger)"/>
    <property type="match status" value="1"/>
</dbReference>
<evidence type="ECO:0000256" key="1">
    <source>
        <dbReference type="PROSITE-ProRule" id="PRU00175"/>
    </source>
</evidence>
<evidence type="ECO:0000313" key="3">
    <source>
        <dbReference type="EMBL" id="KAL3664621.1"/>
    </source>
</evidence>
<dbReference type="Proteomes" id="UP001632037">
    <property type="component" value="Unassembled WGS sequence"/>
</dbReference>
<keyword evidence="1" id="KW-0863">Zinc-finger</keyword>